<feature type="transmembrane region" description="Helical" evidence="2">
    <location>
        <begin position="451"/>
        <end position="477"/>
    </location>
</feature>
<feature type="compositionally biased region" description="Polar residues" evidence="1">
    <location>
        <begin position="29"/>
        <end position="39"/>
    </location>
</feature>
<feature type="compositionally biased region" description="Polar residues" evidence="1">
    <location>
        <begin position="1"/>
        <end position="13"/>
    </location>
</feature>
<reference evidence="3 4" key="1">
    <citation type="submission" date="2014-04" db="EMBL/GenBank/DDBJ databases">
        <authorList>
            <consortium name="DOE Joint Genome Institute"/>
            <person name="Kuo A."/>
            <person name="Girlanda M."/>
            <person name="Perotto S."/>
            <person name="Kohler A."/>
            <person name="Nagy L.G."/>
            <person name="Floudas D."/>
            <person name="Copeland A."/>
            <person name="Barry K.W."/>
            <person name="Cichocki N."/>
            <person name="Veneault-Fourrey C."/>
            <person name="LaButti K."/>
            <person name="Lindquist E.A."/>
            <person name="Lipzen A."/>
            <person name="Lundell T."/>
            <person name="Morin E."/>
            <person name="Murat C."/>
            <person name="Sun H."/>
            <person name="Tunlid A."/>
            <person name="Henrissat B."/>
            <person name="Grigoriev I.V."/>
            <person name="Hibbett D.S."/>
            <person name="Martin F."/>
            <person name="Nordberg H.P."/>
            <person name="Cantor M.N."/>
            <person name="Hua S.X."/>
        </authorList>
    </citation>
    <scope>NUCLEOTIDE SEQUENCE [LARGE SCALE GENOMIC DNA]</scope>
    <source>
        <strain evidence="3 4">MUT 4182</strain>
    </source>
</reference>
<name>A0A0C3LMQ7_9AGAM</name>
<evidence type="ECO:0000313" key="3">
    <source>
        <dbReference type="EMBL" id="KIO22637.1"/>
    </source>
</evidence>
<feature type="region of interest" description="Disordered" evidence="1">
    <location>
        <begin position="1"/>
        <end position="108"/>
    </location>
</feature>
<evidence type="ECO:0000256" key="2">
    <source>
        <dbReference type="SAM" id="Phobius"/>
    </source>
</evidence>
<dbReference type="AlphaFoldDB" id="A0A0C3LMQ7"/>
<keyword evidence="4" id="KW-1185">Reference proteome</keyword>
<keyword evidence="2" id="KW-1133">Transmembrane helix</keyword>
<dbReference type="EMBL" id="KN823104">
    <property type="protein sequence ID" value="KIO22637.1"/>
    <property type="molecule type" value="Genomic_DNA"/>
</dbReference>
<dbReference type="HOGENOM" id="CLU_475028_0_0_1"/>
<dbReference type="Proteomes" id="UP000054248">
    <property type="component" value="Unassembled WGS sequence"/>
</dbReference>
<feature type="transmembrane region" description="Helical" evidence="2">
    <location>
        <begin position="545"/>
        <end position="563"/>
    </location>
</feature>
<organism evidence="3 4">
    <name type="scientific">Tulasnella calospora MUT 4182</name>
    <dbReference type="NCBI Taxonomy" id="1051891"/>
    <lineage>
        <taxon>Eukaryota</taxon>
        <taxon>Fungi</taxon>
        <taxon>Dikarya</taxon>
        <taxon>Basidiomycota</taxon>
        <taxon>Agaricomycotina</taxon>
        <taxon>Agaricomycetes</taxon>
        <taxon>Cantharellales</taxon>
        <taxon>Tulasnellaceae</taxon>
        <taxon>Tulasnella</taxon>
    </lineage>
</organism>
<sequence length="573" mass="64843">MSRFIPTSLSSFLRTGGQPPHELPLHFNPGNQGAHQKSNLSEDEASKRETVQQGGRPDHEHSWDASTLCEKHTAPSLRHSRHLVPRLPTQGDRYSRKRTPPAFEKSGEVIFKNGPQPIQLLHDIPYGFDEDTHPEGQLLYSKIIPSGDLKIRVHTDLALRFKKNHPIIHNATHRLLNLLDTCSSLHSSGMRGSEIEACIIVSESSQEEFGYYLANHRDQTIFWLEDVNPDALNMWSQDADIYQHKLTAQYWRHVIDFPHHCSLPPKVWDQLSPLLLLGTVDQEYCDDSTAPKDAQTLARLETFWRQTKKEREADCNRAPCNWICARLWYDLITPRAINYWGTNYARLEKTTVVGDDPQPSELPAPWFVRFLCFIFLWNEPAATMKLLDKAWPGGVIYSKNWTEMTDLFTKEWEWTAMISVPLFLGATAFLTLGVTTLLGLSPNADSSSPSIAISLASFCGVTCCALSIASLIGAVSLRRAFRGKMTRDVHAAGAYIRSLYKDRLGYLGWGICFSLPRVFLLWAFVFFCGGLFAFAFELHRSHHEFFLAEIGIVGILIAATLTSRRSHPSHANL</sequence>
<keyword evidence="2" id="KW-0472">Membrane</keyword>
<keyword evidence="2" id="KW-0812">Transmembrane</keyword>
<protein>
    <submittedName>
        <fullName evidence="3">Uncharacterized protein</fullName>
    </submittedName>
</protein>
<evidence type="ECO:0000256" key="1">
    <source>
        <dbReference type="SAM" id="MobiDB-lite"/>
    </source>
</evidence>
<gene>
    <name evidence="3" type="ORF">M407DRAFT_27825</name>
</gene>
<feature type="transmembrane region" description="Helical" evidence="2">
    <location>
        <begin position="506"/>
        <end position="533"/>
    </location>
</feature>
<proteinExistence type="predicted"/>
<feature type="compositionally biased region" description="Basic and acidic residues" evidence="1">
    <location>
        <begin position="44"/>
        <end position="73"/>
    </location>
</feature>
<evidence type="ECO:0000313" key="4">
    <source>
        <dbReference type="Proteomes" id="UP000054248"/>
    </source>
</evidence>
<reference evidence="4" key="2">
    <citation type="submission" date="2015-01" db="EMBL/GenBank/DDBJ databases">
        <title>Evolutionary Origins and Diversification of the Mycorrhizal Mutualists.</title>
        <authorList>
            <consortium name="DOE Joint Genome Institute"/>
            <consortium name="Mycorrhizal Genomics Consortium"/>
            <person name="Kohler A."/>
            <person name="Kuo A."/>
            <person name="Nagy L.G."/>
            <person name="Floudas D."/>
            <person name="Copeland A."/>
            <person name="Barry K.W."/>
            <person name="Cichocki N."/>
            <person name="Veneault-Fourrey C."/>
            <person name="LaButti K."/>
            <person name="Lindquist E.A."/>
            <person name="Lipzen A."/>
            <person name="Lundell T."/>
            <person name="Morin E."/>
            <person name="Murat C."/>
            <person name="Riley R."/>
            <person name="Ohm R."/>
            <person name="Sun H."/>
            <person name="Tunlid A."/>
            <person name="Henrissat B."/>
            <person name="Grigoriev I.V."/>
            <person name="Hibbett D.S."/>
            <person name="Martin F."/>
        </authorList>
    </citation>
    <scope>NUCLEOTIDE SEQUENCE [LARGE SCALE GENOMIC DNA]</scope>
    <source>
        <strain evidence="4">MUT 4182</strain>
    </source>
</reference>
<dbReference type="OrthoDB" id="3230991at2759"/>
<accession>A0A0C3LMQ7</accession>
<feature type="transmembrane region" description="Helical" evidence="2">
    <location>
        <begin position="414"/>
        <end position="439"/>
    </location>
</feature>